<dbReference type="PANTHER" id="PTHR43386:SF1">
    <property type="entry name" value="D,D-DIPEPTIDE TRANSPORT SYSTEM PERMEASE PROTEIN DDPC-RELATED"/>
    <property type="match status" value="1"/>
</dbReference>
<dbReference type="EMBL" id="JAUSWJ010000001">
    <property type="protein sequence ID" value="MDQ0517799.1"/>
    <property type="molecule type" value="Genomic_DNA"/>
</dbReference>
<keyword evidence="6" id="KW-0653">Protein transport</keyword>
<feature type="transmembrane region" description="Helical" evidence="9">
    <location>
        <begin position="102"/>
        <end position="127"/>
    </location>
</feature>
<dbReference type="RefSeq" id="WP_266282738.1">
    <property type="nucleotide sequence ID" value="NZ_JAPKNF010000002.1"/>
</dbReference>
<dbReference type="PROSITE" id="PS50928">
    <property type="entry name" value="ABC_TM1"/>
    <property type="match status" value="1"/>
</dbReference>
<proteinExistence type="inferred from homology"/>
<feature type="domain" description="ABC transmembrane type-1" evidence="10">
    <location>
        <begin position="98"/>
        <end position="288"/>
    </location>
</feature>
<evidence type="ECO:0000256" key="6">
    <source>
        <dbReference type="ARBA" id="ARBA00022927"/>
    </source>
</evidence>
<keyword evidence="8 9" id="KW-0472">Membrane</keyword>
<gene>
    <name evidence="11" type="ORF">QO015_003412</name>
</gene>
<keyword evidence="7 9" id="KW-1133">Transmembrane helix</keyword>
<organism evidence="11 12">
    <name type="scientific">Kaistia geumhonensis</name>
    <dbReference type="NCBI Taxonomy" id="410839"/>
    <lineage>
        <taxon>Bacteria</taxon>
        <taxon>Pseudomonadati</taxon>
        <taxon>Pseudomonadota</taxon>
        <taxon>Alphaproteobacteria</taxon>
        <taxon>Hyphomicrobiales</taxon>
        <taxon>Kaistiaceae</taxon>
        <taxon>Kaistia</taxon>
    </lineage>
</organism>
<feature type="transmembrane region" description="Helical" evidence="9">
    <location>
        <begin position="147"/>
        <end position="171"/>
    </location>
</feature>
<evidence type="ECO:0000256" key="9">
    <source>
        <dbReference type="RuleBase" id="RU363032"/>
    </source>
</evidence>
<accession>A0ABU0MA19</accession>
<dbReference type="Pfam" id="PF00528">
    <property type="entry name" value="BPD_transp_1"/>
    <property type="match status" value="1"/>
</dbReference>
<evidence type="ECO:0000256" key="8">
    <source>
        <dbReference type="ARBA" id="ARBA00023136"/>
    </source>
</evidence>
<feature type="transmembrane region" description="Helical" evidence="9">
    <location>
        <begin position="225"/>
        <end position="245"/>
    </location>
</feature>
<keyword evidence="12" id="KW-1185">Reference proteome</keyword>
<feature type="transmembrane region" description="Helical" evidence="9">
    <location>
        <begin position="38"/>
        <end position="60"/>
    </location>
</feature>
<dbReference type="SUPFAM" id="SSF161098">
    <property type="entry name" value="MetI-like"/>
    <property type="match status" value="1"/>
</dbReference>
<comment type="similarity">
    <text evidence="9">Belongs to the binding-protein-dependent transport system permease family.</text>
</comment>
<protein>
    <submittedName>
        <fullName evidence="11">Peptide/nickel transport system permease protein</fullName>
    </submittedName>
</protein>
<dbReference type="Pfam" id="PF12911">
    <property type="entry name" value="OppC_N"/>
    <property type="match status" value="1"/>
</dbReference>
<evidence type="ECO:0000259" key="10">
    <source>
        <dbReference type="PROSITE" id="PS50928"/>
    </source>
</evidence>
<evidence type="ECO:0000256" key="5">
    <source>
        <dbReference type="ARBA" id="ARBA00022856"/>
    </source>
</evidence>
<evidence type="ECO:0000313" key="11">
    <source>
        <dbReference type="EMBL" id="MDQ0517799.1"/>
    </source>
</evidence>
<evidence type="ECO:0000256" key="4">
    <source>
        <dbReference type="ARBA" id="ARBA00022692"/>
    </source>
</evidence>
<evidence type="ECO:0000256" key="3">
    <source>
        <dbReference type="ARBA" id="ARBA00022475"/>
    </source>
</evidence>
<feature type="transmembrane region" description="Helical" evidence="9">
    <location>
        <begin position="265"/>
        <end position="288"/>
    </location>
</feature>
<dbReference type="InterPro" id="IPR000515">
    <property type="entry name" value="MetI-like"/>
</dbReference>
<dbReference type="PANTHER" id="PTHR43386">
    <property type="entry name" value="OLIGOPEPTIDE TRANSPORT SYSTEM PERMEASE PROTEIN APPC"/>
    <property type="match status" value="1"/>
</dbReference>
<keyword evidence="4 9" id="KW-0812">Transmembrane</keyword>
<dbReference type="InterPro" id="IPR050366">
    <property type="entry name" value="BP-dependent_transpt_permease"/>
</dbReference>
<keyword evidence="2 9" id="KW-0813">Transport</keyword>
<dbReference type="InterPro" id="IPR025966">
    <property type="entry name" value="OppC_N"/>
</dbReference>
<evidence type="ECO:0000256" key="7">
    <source>
        <dbReference type="ARBA" id="ARBA00022989"/>
    </source>
</evidence>
<dbReference type="CDD" id="cd06261">
    <property type="entry name" value="TM_PBP2"/>
    <property type="match status" value="1"/>
</dbReference>
<sequence>MAMASETVVTKERATKAPAGRAAGWRAFYVRVFAGDPLGLAGVTMLAALLLVALFGPLLVTHDPILTTPGTLLPPSAEHWFGTDDFGRDVFSRTLVSLRIDFIVAGVGVTGAILIGSLIGLVCGYRGGWLDDTLMRFVDIIQSFPLILVAMVLVLAIGPSVGSIVIVTVLINIPLYARVIRGQTLAVKHLDYVDAARCSGATEFGIMFRHVLPNTLNPIAIHASLNLAAAVGNVAVLSFLGIGIRPPTPDLGVMVAEGTRFLVQGAWWMSVFPGLVLSATIFSLNLLGDALESGLDPRRQER</sequence>
<keyword evidence="5" id="KW-0571">Peptide transport</keyword>
<evidence type="ECO:0000256" key="2">
    <source>
        <dbReference type="ARBA" id="ARBA00022448"/>
    </source>
</evidence>
<dbReference type="InterPro" id="IPR035906">
    <property type="entry name" value="MetI-like_sf"/>
</dbReference>
<evidence type="ECO:0000256" key="1">
    <source>
        <dbReference type="ARBA" id="ARBA00004651"/>
    </source>
</evidence>
<reference evidence="11 12" key="1">
    <citation type="submission" date="2023-07" db="EMBL/GenBank/DDBJ databases">
        <title>Genomic Encyclopedia of Type Strains, Phase IV (KMG-IV): sequencing the most valuable type-strain genomes for metagenomic binning, comparative biology and taxonomic classification.</title>
        <authorList>
            <person name="Goeker M."/>
        </authorList>
    </citation>
    <scope>NUCLEOTIDE SEQUENCE [LARGE SCALE GENOMIC DNA]</scope>
    <source>
        <strain evidence="11 12">B1-1</strain>
    </source>
</reference>
<comment type="subcellular location">
    <subcellularLocation>
        <location evidence="1 9">Cell membrane</location>
        <topology evidence="1 9">Multi-pass membrane protein</topology>
    </subcellularLocation>
</comment>
<keyword evidence="3" id="KW-1003">Cell membrane</keyword>
<name>A0ABU0MA19_9HYPH</name>
<comment type="caution">
    <text evidence="11">The sequence shown here is derived from an EMBL/GenBank/DDBJ whole genome shotgun (WGS) entry which is preliminary data.</text>
</comment>
<dbReference type="Proteomes" id="UP001223743">
    <property type="component" value="Unassembled WGS sequence"/>
</dbReference>
<evidence type="ECO:0000313" key="12">
    <source>
        <dbReference type="Proteomes" id="UP001223743"/>
    </source>
</evidence>
<dbReference type="Gene3D" id="1.10.3720.10">
    <property type="entry name" value="MetI-like"/>
    <property type="match status" value="1"/>
</dbReference>